<organism evidence="2 4">
    <name type="scientific">Phytophthora rubi</name>
    <dbReference type="NCBI Taxonomy" id="129364"/>
    <lineage>
        <taxon>Eukaryota</taxon>
        <taxon>Sar</taxon>
        <taxon>Stramenopiles</taxon>
        <taxon>Oomycota</taxon>
        <taxon>Peronosporomycetes</taxon>
        <taxon>Peronosporales</taxon>
        <taxon>Peronosporaceae</taxon>
        <taxon>Phytophthora</taxon>
    </lineage>
</organism>
<reference evidence="4 6" key="1">
    <citation type="submission" date="2018-09" db="EMBL/GenBank/DDBJ databases">
        <title>Genomic investigation of the strawberry pathogen Phytophthora fragariae indicates pathogenicity is determined by transcriptional variation in three key races.</title>
        <authorList>
            <person name="Adams T.M."/>
            <person name="Armitage A.D."/>
            <person name="Sobczyk M.K."/>
            <person name="Bates H.J."/>
            <person name="Dunwell J.M."/>
            <person name="Nellist C.F."/>
            <person name="Harrison R.J."/>
        </authorList>
    </citation>
    <scope>NUCLEOTIDE SEQUENCE [LARGE SCALE GENOMIC DNA]</scope>
    <source>
        <strain evidence="2 4">SCRP249</strain>
        <strain evidence="1 6">SCRP324</strain>
        <strain evidence="3 5">SCRP333</strain>
    </source>
</reference>
<evidence type="ECO:0000313" key="2">
    <source>
        <dbReference type="EMBL" id="KAE9046792.1"/>
    </source>
</evidence>
<name>A0A6A3P2C8_9STRA</name>
<dbReference type="Proteomes" id="UP000435112">
    <property type="component" value="Unassembled WGS sequence"/>
</dbReference>
<evidence type="ECO:0000313" key="6">
    <source>
        <dbReference type="Proteomes" id="UP000435112"/>
    </source>
</evidence>
<gene>
    <name evidence="2" type="ORF">PR001_g4412</name>
    <name evidence="1" type="ORF">PR002_g4617</name>
    <name evidence="3" type="ORF">PR003_g4598</name>
</gene>
<evidence type="ECO:0000313" key="5">
    <source>
        <dbReference type="Proteomes" id="UP000434957"/>
    </source>
</evidence>
<keyword evidence="5" id="KW-1185">Reference proteome</keyword>
<comment type="caution">
    <text evidence="2">The sequence shown here is derived from an EMBL/GenBank/DDBJ whole genome shotgun (WGS) entry which is preliminary data.</text>
</comment>
<protein>
    <submittedName>
        <fullName evidence="2">Uncharacterized protein</fullName>
    </submittedName>
</protein>
<proteinExistence type="predicted"/>
<sequence length="48" mass="5091">MFSTAVDFAAKFFGVTLSIKLGSQDHAAYIANAFAHAAYIANAFAFAM</sequence>
<evidence type="ECO:0000313" key="3">
    <source>
        <dbReference type="EMBL" id="KAE9352016.1"/>
    </source>
</evidence>
<dbReference type="EMBL" id="QXFU01000183">
    <property type="protein sequence ID" value="KAE9041104.1"/>
    <property type="molecule type" value="Genomic_DNA"/>
</dbReference>
<dbReference type="AlphaFoldDB" id="A0A6A3P2C8"/>
<evidence type="ECO:0000313" key="4">
    <source>
        <dbReference type="Proteomes" id="UP000429607"/>
    </source>
</evidence>
<dbReference type="Proteomes" id="UP000434957">
    <property type="component" value="Unassembled WGS sequence"/>
</dbReference>
<evidence type="ECO:0000313" key="1">
    <source>
        <dbReference type="EMBL" id="KAE9041104.1"/>
    </source>
</evidence>
<dbReference type="EMBL" id="QXFV01000180">
    <property type="protein sequence ID" value="KAE9046792.1"/>
    <property type="molecule type" value="Genomic_DNA"/>
</dbReference>
<accession>A0A6A3P2C8</accession>
<dbReference type="EMBL" id="QXFT01000176">
    <property type="protein sequence ID" value="KAE9352016.1"/>
    <property type="molecule type" value="Genomic_DNA"/>
</dbReference>
<dbReference type="Proteomes" id="UP000429607">
    <property type="component" value="Unassembled WGS sequence"/>
</dbReference>